<dbReference type="RefSeq" id="WP_013809966.1">
    <property type="nucleotide sequence ID" value="NC_015565.1"/>
</dbReference>
<protein>
    <submittedName>
        <fullName evidence="1">Uncharacterized protein</fullName>
    </submittedName>
</protein>
<accession>F6B2P8</accession>
<dbReference type="EMBL" id="CP002736">
    <property type="protein sequence ID" value="AEF93877.1"/>
    <property type="molecule type" value="Genomic_DNA"/>
</dbReference>
<organism evidence="1 2">
    <name type="scientific">Desulfotomaculum nigrificans (strain DSM 14880 / VKM B-2319 / CO-1-SRB)</name>
    <name type="common">Desulfotomaculum carboxydivorans</name>
    <dbReference type="NCBI Taxonomy" id="868595"/>
    <lineage>
        <taxon>Bacteria</taxon>
        <taxon>Bacillati</taxon>
        <taxon>Bacillota</taxon>
        <taxon>Clostridia</taxon>
        <taxon>Eubacteriales</taxon>
        <taxon>Desulfotomaculaceae</taxon>
        <taxon>Desulfotomaculum</taxon>
    </lineage>
</organism>
<dbReference type="KEGG" id="dca:Desca_1005"/>
<sequence>MGCCDPKAPRVVRIKVGDGEVGLRGIDMIAKTVRGLNLEREEDIKQELLSRAKLFNYIPDPANEKYANALYQYYLTEKERV</sequence>
<reference evidence="1" key="1">
    <citation type="submission" date="2011-05" db="EMBL/GenBank/DDBJ databases">
        <title>Complete sequence of Desulfotomaculum carboxydivorans CO-1-SRB.</title>
        <authorList>
            <consortium name="US DOE Joint Genome Institute"/>
            <person name="Lucas S."/>
            <person name="Han J."/>
            <person name="Lapidus A."/>
            <person name="Cheng J.-F."/>
            <person name="Goodwin L."/>
            <person name="Pitluck S."/>
            <person name="Peters L."/>
            <person name="Mikhailova N."/>
            <person name="Lu M."/>
            <person name="Han C."/>
            <person name="Tapia R."/>
            <person name="Land M."/>
            <person name="Hauser L."/>
            <person name="Kyrpides N."/>
            <person name="Ivanova N."/>
            <person name="Pagani I."/>
            <person name="Stams A."/>
            <person name="Plugge C."/>
            <person name="Muyzer G."/>
            <person name="Kuever J."/>
            <person name="Parshina S."/>
            <person name="Ivanova A."/>
            <person name="Nazina T."/>
            <person name="Woyke T."/>
        </authorList>
    </citation>
    <scope>NUCLEOTIDE SEQUENCE [LARGE SCALE GENOMIC DNA]</scope>
    <source>
        <strain evidence="1">CO-1-SRB</strain>
    </source>
</reference>
<dbReference type="Proteomes" id="UP000009226">
    <property type="component" value="Chromosome"/>
</dbReference>
<evidence type="ECO:0000313" key="1">
    <source>
        <dbReference type="EMBL" id="AEF93877.1"/>
    </source>
</evidence>
<evidence type="ECO:0000313" key="2">
    <source>
        <dbReference type="Proteomes" id="UP000009226"/>
    </source>
</evidence>
<dbReference type="HOGENOM" id="CLU_179011_0_0_9"/>
<gene>
    <name evidence="1" type="ordered locus">Desca_1005</name>
</gene>
<name>F6B2P8_DESCC</name>
<dbReference type="AlphaFoldDB" id="F6B2P8"/>
<proteinExistence type="predicted"/>
<keyword evidence="2" id="KW-1185">Reference proteome</keyword>